<gene>
    <name evidence="1" type="ORF">GTO91_06080</name>
</gene>
<organism evidence="1 2">
    <name type="scientific">Heliomicrobium undosum</name>
    <dbReference type="NCBI Taxonomy" id="121734"/>
    <lineage>
        <taxon>Bacteria</taxon>
        <taxon>Bacillati</taxon>
        <taxon>Bacillota</taxon>
        <taxon>Clostridia</taxon>
        <taxon>Eubacteriales</taxon>
        <taxon>Heliobacteriaceae</taxon>
        <taxon>Heliomicrobium</taxon>
    </lineage>
</organism>
<dbReference type="Proteomes" id="UP000463470">
    <property type="component" value="Unassembled WGS sequence"/>
</dbReference>
<protein>
    <recommendedName>
        <fullName evidence="3">Deacetylase sirtuin-type domain-containing protein</fullName>
    </recommendedName>
</protein>
<evidence type="ECO:0000313" key="2">
    <source>
        <dbReference type="Proteomes" id="UP000463470"/>
    </source>
</evidence>
<keyword evidence="2" id="KW-1185">Reference proteome</keyword>
<name>A0A845L352_9FIRM</name>
<dbReference type="Gene3D" id="3.40.50.1220">
    <property type="entry name" value="TPP-binding domain"/>
    <property type="match status" value="1"/>
</dbReference>
<sequence length="368" mass="41705">MINYIDSLALSVYSNRGIYALLLGSGISRSAGIPTGWEITLDLIRKIATMQGVKEVPVPERWYKKAYNKDPDYSELLDTIFKSPVDRALMLKKYFEPNKEELLLGLKAPTQAHKSIAKLVTLGFIRVIVTTNFDRLLEKALEAVGVYPSVIASPDAVEGVLPMTHSQCTLSKLNGDYLDTRIKNTHSELAAYDPRINLLLDRIFDEYGLIVCGWSADWDTALRDAFARRKKSRFSVYWTYRGEIGPTAKSLINNTNVNSLEIRNADSFFQLLSEKIEALEEINKPHPASAKIATSILKKYLAETKYHIRLHDFVSQERESVYELLSGGLFSFDIGNSLRELRKRMQQYDSATEILRTVIGTTLNYIPH</sequence>
<dbReference type="SUPFAM" id="SSF52467">
    <property type="entry name" value="DHS-like NAD/FAD-binding domain"/>
    <property type="match status" value="1"/>
</dbReference>
<reference evidence="1 2" key="1">
    <citation type="submission" date="2020-01" db="EMBL/GenBank/DDBJ databases">
        <title>Whole-genome sequence of Heliobacterium undosum DSM 13378.</title>
        <authorList>
            <person name="Kyndt J.A."/>
            <person name="Meyer T.E."/>
        </authorList>
    </citation>
    <scope>NUCLEOTIDE SEQUENCE [LARGE SCALE GENOMIC DNA]</scope>
    <source>
        <strain evidence="1 2">DSM 13378</strain>
    </source>
</reference>
<dbReference type="InterPro" id="IPR029035">
    <property type="entry name" value="DHS-like_NAD/FAD-binding_dom"/>
</dbReference>
<dbReference type="AlphaFoldDB" id="A0A845L352"/>
<evidence type="ECO:0000313" key="1">
    <source>
        <dbReference type="EMBL" id="MZP29274.1"/>
    </source>
</evidence>
<proteinExistence type="predicted"/>
<evidence type="ECO:0008006" key="3">
    <source>
        <dbReference type="Google" id="ProtNLM"/>
    </source>
</evidence>
<accession>A0A845L352</accession>
<dbReference type="Pfam" id="PF13289">
    <property type="entry name" value="SIR2_2"/>
    <property type="match status" value="1"/>
</dbReference>
<dbReference type="EMBL" id="WXEY01000004">
    <property type="protein sequence ID" value="MZP29274.1"/>
    <property type="molecule type" value="Genomic_DNA"/>
</dbReference>
<dbReference type="OrthoDB" id="530017at2"/>
<dbReference type="RefSeq" id="WP_161256385.1">
    <property type="nucleotide sequence ID" value="NZ_WXEY01000004.1"/>
</dbReference>
<comment type="caution">
    <text evidence="1">The sequence shown here is derived from an EMBL/GenBank/DDBJ whole genome shotgun (WGS) entry which is preliminary data.</text>
</comment>